<sequence>MASTQTRLAPPEKAALSGHATTPDVVGALQRNQSMDFQTSEGTVHVSKPFRSRQTKKLRTMITFTPRKSHFDTTNERSGTNEFRGFFTLFWISMFVFVVRSYILSYEEHGYALEGAFFSMFSRDAVTLAISDAVLVLSTGLCVPFVKAVVKGWIRYYWVGVVIQHLWQTSVLFLAIQWTFNRGWPWVQSGFLTLHSLVLVMKMHSYVTTNGQLQWVHKRSEKIHSQLRRLVAEEGGWDAAVETAYANKAKQEAAQEEIERRADGITNGTPLTPEGSSSSYVDEKVAVALRKRLTASGHSDVVGSAPLPPALSTASSDFPPDRPTQVNTTGTRLMPPSATTPASYPPTQSQILAHHPNSQIADLAREHAELEEELTSPGPQRIRWPENVTYKNFVTYMMIPTLVYELEYPRTDRIRPLYVFEKTVATFGTFALLYTVTESFILPHLPTPGTPVWRTFLDLTLPFIVALLLLFYLIFECICNGFAELSYFADRRFYDDWWNSTSWDEFSRKWNRPVHTFLLRHVYASAMTSLGLGKNGAMLFTFLLSASAHELVMLIVTQKLRMYLFILQLSQIPLIAIGRLPAIKRNKLAGNVVFWIGLFVGLPLLCVAYVAY</sequence>
<keyword evidence="6 13" id="KW-1133">Transmembrane helix</keyword>
<proteinExistence type="inferred from homology"/>
<dbReference type="AlphaFoldDB" id="A0A4Y9YS85"/>
<feature type="region of interest" description="Disordered" evidence="12">
    <location>
        <begin position="298"/>
        <end position="345"/>
    </location>
</feature>
<feature type="compositionally biased region" description="Basic and acidic residues" evidence="12">
    <location>
        <begin position="251"/>
        <end position="263"/>
    </location>
</feature>
<evidence type="ECO:0000256" key="8">
    <source>
        <dbReference type="ARBA" id="ARBA00023315"/>
    </source>
</evidence>
<feature type="transmembrane region" description="Helical" evidence="13">
    <location>
        <begin position="86"/>
        <end position="105"/>
    </location>
</feature>
<evidence type="ECO:0000256" key="7">
    <source>
        <dbReference type="ARBA" id="ARBA00023136"/>
    </source>
</evidence>
<feature type="active site" evidence="11">
    <location>
        <position position="549"/>
    </location>
</feature>
<dbReference type="PANTHER" id="PTHR10408">
    <property type="entry name" value="STEROL O-ACYLTRANSFERASE"/>
    <property type="match status" value="1"/>
</dbReference>
<dbReference type="PIRSF" id="PIRSF000439">
    <property type="entry name" value="Oat_ACAT_DAG_ARE"/>
    <property type="match status" value="1"/>
</dbReference>
<feature type="transmembrane region" description="Helical" evidence="13">
    <location>
        <begin position="184"/>
        <end position="201"/>
    </location>
</feature>
<feature type="compositionally biased region" description="Low complexity" evidence="12">
    <location>
        <begin position="335"/>
        <end position="345"/>
    </location>
</feature>
<evidence type="ECO:0000256" key="6">
    <source>
        <dbReference type="ARBA" id="ARBA00022989"/>
    </source>
</evidence>
<dbReference type="Pfam" id="PF03062">
    <property type="entry name" value="MBOAT"/>
    <property type="match status" value="1"/>
</dbReference>
<evidence type="ECO:0000256" key="11">
    <source>
        <dbReference type="PIRSR" id="PIRSR000439-1"/>
    </source>
</evidence>
<comment type="function">
    <text evidence="9">Sterol O-acyltransferase that catalyzes the formation of stery esters.</text>
</comment>
<evidence type="ECO:0000313" key="14">
    <source>
        <dbReference type="EMBL" id="TFY64640.1"/>
    </source>
</evidence>
<dbReference type="STRING" id="34475.A0A4Y9YS85"/>
<dbReference type="GO" id="GO:0008204">
    <property type="term" value="P:ergosterol metabolic process"/>
    <property type="evidence" value="ECO:0007669"/>
    <property type="project" value="TreeGrafter"/>
</dbReference>
<evidence type="ECO:0000256" key="1">
    <source>
        <dbReference type="ARBA" id="ARBA00004477"/>
    </source>
</evidence>
<feature type="compositionally biased region" description="Polar residues" evidence="12">
    <location>
        <begin position="266"/>
        <end position="280"/>
    </location>
</feature>
<keyword evidence="7 10" id="KW-0472">Membrane</keyword>
<dbReference type="GO" id="GO:0005789">
    <property type="term" value="C:endoplasmic reticulum membrane"/>
    <property type="evidence" value="ECO:0007669"/>
    <property type="project" value="UniProtKB-SubCell"/>
</dbReference>
<dbReference type="Proteomes" id="UP000298390">
    <property type="component" value="Unassembled WGS sequence"/>
</dbReference>
<evidence type="ECO:0000256" key="12">
    <source>
        <dbReference type="SAM" id="MobiDB-lite"/>
    </source>
</evidence>
<evidence type="ECO:0000256" key="13">
    <source>
        <dbReference type="SAM" id="Phobius"/>
    </source>
</evidence>
<feature type="transmembrane region" description="Helical" evidence="13">
    <location>
        <begin position="562"/>
        <end position="580"/>
    </location>
</feature>
<feature type="transmembrane region" description="Helical" evidence="13">
    <location>
        <begin position="592"/>
        <end position="611"/>
    </location>
</feature>
<name>A0A4Y9YS85_9APHY</name>
<feature type="transmembrane region" description="Helical" evidence="13">
    <location>
        <begin position="423"/>
        <end position="441"/>
    </location>
</feature>
<comment type="subcellular location">
    <subcellularLocation>
        <location evidence="1 10">Endoplasmic reticulum membrane</location>
        <topology evidence="1 10">Multi-pass membrane protein</topology>
    </subcellularLocation>
</comment>
<feature type="transmembrane region" description="Helical" evidence="13">
    <location>
        <begin position="461"/>
        <end position="483"/>
    </location>
</feature>
<keyword evidence="4 13" id="KW-0812">Transmembrane</keyword>
<dbReference type="EMBL" id="SEKV01000092">
    <property type="protein sequence ID" value="TFY64640.1"/>
    <property type="molecule type" value="Genomic_DNA"/>
</dbReference>
<protein>
    <recommendedName>
        <fullName evidence="10">O-acyltransferase</fullName>
    </recommendedName>
</protein>
<evidence type="ECO:0000313" key="15">
    <source>
        <dbReference type="Proteomes" id="UP000298390"/>
    </source>
</evidence>
<dbReference type="GO" id="GO:0034737">
    <property type="term" value="F:ergosterol O-acyltransferase activity"/>
    <property type="evidence" value="ECO:0007669"/>
    <property type="project" value="TreeGrafter"/>
</dbReference>
<comment type="caution">
    <text evidence="14">The sequence shown here is derived from an EMBL/GenBank/DDBJ whole genome shotgun (WGS) entry which is preliminary data.</text>
</comment>
<evidence type="ECO:0000256" key="9">
    <source>
        <dbReference type="ARBA" id="ARBA00023568"/>
    </source>
</evidence>
<feature type="region of interest" description="Disordered" evidence="12">
    <location>
        <begin position="1"/>
        <end position="20"/>
    </location>
</feature>
<keyword evidence="8 10" id="KW-0012">Acyltransferase</keyword>
<dbReference type="InterPro" id="IPR014371">
    <property type="entry name" value="Oat_ACAT_DAG_ARE"/>
</dbReference>
<gene>
    <name evidence="14" type="ORF">EVJ58_g2492</name>
</gene>
<evidence type="ECO:0000256" key="4">
    <source>
        <dbReference type="ARBA" id="ARBA00022692"/>
    </source>
</evidence>
<accession>A0A4Y9YS85</accession>
<evidence type="ECO:0000256" key="5">
    <source>
        <dbReference type="ARBA" id="ARBA00022824"/>
    </source>
</evidence>
<dbReference type="PANTHER" id="PTHR10408:SF9">
    <property type="entry name" value="STEROL O-ACYLTRANSFERASE 2-RELATED"/>
    <property type="match status" value="1"/>
</dbReference>
<evidence type="ECO:0000256" key="3">
    <source>
        <dbReference type="ARBA" id="ARBA00022679"/>
    </source>
</evidence>
<reference evidence="14 15" key="1">
    <citation type="submission" date="2019-01" db="EMBL/GenBank/DDBJ databases">
        <title>Genome sequencing of the rare red list fungi Fomitopsis rosea.</title>
        <authorList>
            <person name="Buettner E."/>
            <person name="Kellner H."/>
        </authorList>
    </citation>
    <scope>NUCLEOTIDE SEQUENCE [LARGE SCALE GENOMIC DNA]</scope>
    <source>
        <strain evidence="14 15">DSM 105464</strain>
    </source>
</reference>
<organism evidence="14 15">
    <name type="scientific">Rhodofomes roseus</name>
    <dbReference type="NCBI Taxonomy" id="34475"/>
    <lineage>
        <taxon>Eukaryota</taxon>
        <taxon>Fungi</taxon>
        <taxon>Dikarya</taxon>
        <taxon>Basidiomycota</taxon>
        <taxon>Agaricomycotina</taxon>
        <taxon>Agaricomycetes</taxon>
        <taxon>Polyporales</taxon>
        <taxon>Rhodofomes</taxon>
    </lineage>
</organism>
<dbReference type="InterPro" id="IPR004299">
    <property type="entry name" value="MBOAT_fam"/>
</dbReference>
<keyword evidence="5 10" id="KW-0256">Endoplasmic reticulum</keyword>
<evidence type="ECO:0000256" key="2">
    <source>
        <dbReference type="ARBA" id="ARBA00009010"/>
    </source>
</evidence>
<comment type="similarity">
    <text evidence="2 10">Belongs to the membrane-bound acyltransferase family. Sterol o-acyltransferase subfamily.</text>
</comment>
<feature type="region of interest" description="Disordered" evidence="12">
    <location>
        <begin position="251"/>
        <end position="280"/>
    </location>
</feature>
<evidence type="ECO:0000256" key="10">
    <source>
        <dbReference type="PIRNR" id="PIRNR000439"/>
    </source>
</evidence>
<keyword evidence="3 10" id="KW-0808">Transferase</keyword>
<feature type="transmembrane region" description="Helical" evidence="13">
    <location>
        <begin position="158"/>
        <end position="178"/>
    </location>
</feature>
<feature type="transmembrane region" description="Helical" evidence="13">
    <location>
        <begin position="125"/>
        <end position="146"/>
    </location>
</feature>